<evidence type="ECO:0000256" key="1">
    <source>
        <dbReference type="SAM" id="MobiDB-lite"/>
    </source>
</evidence>
<protein>
    <submittedName>
        <fullName evidence="2">Uncharacterized protein</fullName>
    </submittedName>
</protein>
<feature type="compositionally biased region" description="Basic and acidic residues" evidence="1">
    <location>
        <begin position="245"/>
        <end position="254"/>
    </location>
</feature>
<evidence type="ECO:0000313" key="3">
    <source>
        <dbReference type="Proteomes" id="UP001278766"/>
    </source>
</evidence>
<reference evidence="2" key="1">
    <citation type="journal article" date="2023" name="Mol. Phylogenet. Evol.">
        <title>Genome-scale phylogeny and comparative genomics of the fungal order Sordariales.</title>
        <authorList>
            <person name="Hensen N."/>
            <person name="Bonometti L."/>
            <person name="Westerberg I."/>
            <person name="Brannstrom I.O."/>
            <person name="Guillou S."/>
            <person name="Cros-Aarteil S."/>
            <person name="Calhoun S."/>
            <person name="Haridas S."/>
            <person name="Kuo A."/>
            <person name="Mondo S."/>
            <person name="Pangilinan J."/>
            <person name="Riley R."/>
            <person name="LaButti K."/>
            <person name="Andreopoulos B."/>
            <person name="Lipzen A."/>
            <person name="Chen C."/>
            <person name="Yan M."/>
            <person name="Daum C."/>
            <person name="Ng V."/>
            <person name="Clum A."/>
            <person name="Steindorff A."/>
            <person name="Ohm R.A."/>
            <person name="Martin F."/>
            <person name="Silar P."/>
            <person name="Natvig D.O."/>
            <person name="Lalanne C."/>
            <person name="Gautier V."/>
            <person name="Ament-Velasquez S.L."/>
            <person name="Kruys A."/>
            <person name="Hutchinson M.I."/>
            <person name="Powell A.J."/>
            <person name="Barry K."/>
            <person name="Miller A.N."/>
            <person name="Grigoriev I.V."/>
            <person name="Debuchy R."/>
            <person name="Gladieux P."/>
            <person name="Hiltunen Thoren M."/>
            <person name="Johannesson H."/>
        </authorList>
    </citation>
    <scope>NUCLEOTIDE SEQUENCE</scope>
    <source>
        <strain evidence="2">CBS 168.71</strain>
    </source>
</reference>
<dbReference type="Proteomes" id="UP001278766">
    <property type="component" value="Unassembled WGS sequence"/>
</dbReference>
<feature type="compositionally biased region" description="Polar residues" evidence="1">
    <location>
        <begin position="182"/>
        <end position="192"/>
    </location>
</feature>
<sequence length="274" mass="29152">MLPFDISPIQQRGDAVNAAYSDGDAPEFLITSIAGPGDKSHASPLEPASLASHYALPCGPKSSCRRGDGCVRHPHLSAFYRRYRNAESPQATIDDEGIEGDEPEPADAALPLQPPNSQLEADHHPSNGICPTVRPHVAESRTRTPTLPDDESTGELEPAYTEPRLQPQSPCGAASGRGVDPQQRSGSCGLSQHSDHRDDNDQASDLEQRHSLAPDDRGEKSDEEGPAAPPQARKSRAGMPGLSGDKSDNERELANTEASMQSFASQEPVGQPSA</sequence>
<feature type="compositionally biased region" description="Basic and acidic residues" evidence="1">
    <location>
        <begin position="193"/>
        <end position="220"/>
    </location>
</feature>
<feature type="region of interest" description="Disordered" evidence="1">
    <location>
        <begin position="93"/>
        <end position="274"/>
    </location>
</feature>
<feature type="compositionally biased region" description="Polar residues" evidence="1">
    <location>
        <begin position="256"/>
        <end position="265"/>
    </location>
</feature>
<evidence type="ECO:0000313" key="2">
    <source>
        <dbReference type="EMBL" id="KAK3291065.1"/>
    </source>
</evidence>
<dbReference type="RefSeq" id="XP_062654579.1">
    <property type="nucleotide sequence ID" value="XM_062807180.1"/>
</dbReference>
<dbReference type="AlphaFoldDB" id="A0AAE0LN73"/>
<accession>A0AAE0LN73</accession>
<gene>
    <name evidence="2" type="ORF">B0H64DRAFT_451756</name>
</gene>
<proteinExistence type="predicted"/>
<organism evidence="2 3">
    <name type="scientific">Chaetomium fimeti</name>
    <dbReference type="NCBI Taxonomy" id="1854472"/>
    <lineage>
        <taxon>Eukaryota</taxon>
        <taxon>Fungi</taxon>
        <taxon>Dikarya</taxon>
        <taxon>Ascomycota</taxon>
        <taxon>Pezizomycotina</taxon>
        <taxon>Sordariomycetes</taxon>
        <taxon>Sordariomycetidae</taxon>
        <taxon>Sordariales</taxon>
        <taxon>Chaetomiaceae</taxon>
        <taxon>Chaetomium</taxon>
    </lineage>
</organism>
<reference evidence="2" key="2">
    <citation type="submission" date="2023-06" db="EMBL/GenBank/DDBJ databases">
        <authorList>
            <consortium name="Lawrence Berkeley National Laboratory"/>
            <person name="Haridas S."/>
            <person name="Hensen N."/>
            <person name="Bonometti L."/>
            <person name="Westerberg I."/>
            <person name="Brannstrom I.O."/>
            <person name="Guillou S."/>
            <person name="Cros-Aarteil S."/>
            <person name="Calhoun S."/>
            <person name="Kuo A."/>
            <person name="Mondo S."/>
            <person name="Pangilinan J."/>
            <person name="Riley R."/>
            <person name="Labutti K."/>
            <person name="Andreopoulos B."/>
            <person name="Lipzen A."/>
            <person name="Chen C."/>
            <person name="Yanf M."/>
            <person name="Daum C."/>
            <person name="Ng V."/>
            <person name="Clum A."/>
            <person name="Steindorff A."/>
            <person name="Ohm R."/>
            <person name="Martin F."/>
            <person name="Silar P."/>
            <person name="Natvig D."/>
            <person name="Lalanne C."/>
            <person name="Gautier V."/>
            <person name="Ament-Velasquez S.L."/>
            <person name="Kruys A."/>
            <person name="Hutchinson M.I."/>
            <person name="Powell A.J."/>
            <person name="Barry K."/>
            <person name="Miller A.N."/>
            <person name="Grigoriev I.V."/>
            <person name="Debuchy R."/>
            <person name="Gladieux P."/>
            <person name="Thoren M.H."/>
            <person name="Johannesson H."/>
        </authorList>
    </citation>
    <scope>NUCLEOTIDE SEQUENCE</scope>
    <source>
        <strain evidence="2">CBS 168.71</strain>
    </source>
</reference>
<dbReference type="GeneID" id="87844128"/>
<dbReference type="EMBL" id="JAUEPN010000011">
    <property type="protein sequence ID" value="KAK3291065.1"/>
    <property type="molecule type" value="Genomic_DNA"/>
</dbReference>
<comment type="caution">
    <text evidence="2">The sequence shown here is derived from an EMBL/GenBank/DDBJ whole genome shotgun (WGS) entry which is preliminary data.</text>
</comment>
<keyword evidence="3" id="KW-1185">Reference proteome</keyword>
<name>A0AAE0LN73_9PEZI</name>
<feature type="compositionally biased region" description="Acidic residues" evidence="1">
    <location>
        <begin position="93"/>
        <end position="105"/>
    </location>
</feature>